<dbReference type="HAMAP" id="MF_00003">
    <property type="entry name" value="RbfA"/>
    <property type="match status" value="1"/>
</dbReference>
<gene>
    <name evidence="2 3" type="primary">rbfA</name>
    <name evidence="3" type="ORF">GCM10023143_04910</name>
</gene>
<dbReference type="Pfam" id="PF02033">
    <property type="entry name" value="RBFA"/>
    <property type="match status" value="1"/>
</dbReference>
<protein>
    <recommendedName>
        <fullName evidence="2">Ribosome-binding factor A</fullName>
    </recommendedName>
</protein>
<comment type="similarity">
    <text evidence="2">Belongs to the RbfA family.</text>
</comment>
<keyword evidence="1 2" id="KW-0690">Ribosome biogenesis</keyword>
<sequence length="130" mass="14808">MEEGKRQKQVGKLIQQELSDILRREGLNVVDGGMISVSAVRMTPDLLEARVYLSLFNIADTAAMLERIKERGREIKKVLAAHIKNQVRRIPELQFFLDDTLDHVFKMEALFKQIHDSDASRDESGEAGRS</sequence>
<accession>A0ABP8FF96</accession>
<evidence type="ECO:0000256" key="1">
    <source>
        <dbReference type="ARBA" id="ARBA00022517"/>
    </source>
</evidence>
<keyword evidence="4" id="KW-1185">Reference proteome</keyword>
<comment type="subcellular location">
    <subcellularLocation>
        <location evidence="2">Cytoplasm</location>
    </subcellularLocation>
</comment>
<dbReference type="InterPro" id="IPR023799">
    <property type="entry name" value="RbfA_dom_sf"/>
</dbReference>
<comment type="caution">
    <text evidence="3">The sequence shown here is derived from an EMBL/GenBank/DDBJ whole genome shotgun (WGS) entry which is preliminary data.</text>
</comment>
<dbReference type="RefSeq" id="WP_344974786.1">
    <property type="nucleotide sequence ID" value="NZ_BAABFN010000001.1"/>
</dbReference>
<dbReference type="PANTHER" id="PTHR33515">
    <property type="entry name" value="RIBOSOME-BINDING FACTOR A, CHLOROPLASTIC-RELATED"/>
    <property type="match status" value="1"/>
</dbReference>
<reference evidence="4" key="1">
    <citation type="journal article" date="2019" name="Int. J. Syst. Evol. Microbiol.">
        <title>The Global Catalogue of Microorganisms (GCM) 10K type strain sequencing project: providing services to taxonomists for standard genome sequencing and annotation.</title>
        <authorList>
            <consortium name="The Broad Institute Genomics Platform"/>
            <consortium name="The Broad Institute Genome Sequencing Center for Infectious Disease"/>
            <person name="Wu L."/>
            <person name="Ma J."/>
        </authorList>
    </citation>
    <scope>NUCLEOTIDE SEQUENCE [LARGE SCALE GENOMIC DNA]</scope>
    <source>
        <strain evidence="4">JCM 17664</strain>
    </source>
</reference>
<keyword evidence="2" id="KW-0963">Cytoplasm</keyword>
<comment type="function">
    <text evidence="2">One of several proteins that assist in the late maturation steps of the functional core of the 30S ribosomal subunit. Associates with free 30S ribosomal subunits (but not with 30S subunits that are part of 70S ribosomes or polysomes). Required for efficient processing of 16S rRNA. May interact with the 5'-terminal helix region of 16S rRNA.</text>
</comment>
<evidence type="ECO:0000256" key="2">
    <source>
        <dbReference type="HAMAP-Rule" id="MF_00003"/>
    </source>
</evidence>
<name>A0ABP8FF96_9BACT</name>
<dbReference type="NCBIfam" id="TIGR00082">
    <property type="entry name" value="rbfA"/>
    <property type="match status" value="1"/>
</dbReference>
<organism evidence="3 4">
    <name type="scientific">Compostibacter hankyongensis</name>
    <dbReference type="NCBI Taxonomy" id="1007089"/>
    <lineage>
        <taxon>Bacteria</taxon>
        <taxon>Pseudomonadati</taxon>
        <taxon>Bacteroidota</taxon>
        <taxon>Chitinophagia</taxon>
        <taxon>Chitinophagales</taxon>
        <taxon>Chitinophagaceae</taxon>
        <taxon>Compostibacter</taxon>
    </lineage>
</organism>
<dbReference type="InterPro" id="IPR015946">
    <property type="entry name" value="KH_dom-like_a/b"/>
</dbReference>
<dbReference type="EMBL" id="BAABFN010000001">
    <property type="protein sequence ID" value="GAA4302476.1"/>
    <property type="molecule type" value="Genomic_DNA"/>
</dbReference>
<dbReference type="SUPFAM" id="SSF89919">
    <property type="entry name" value="Ribosome-binding factor A, RbfA"/>
    <property type="match status" value="1"/>
</dbReference>
<dbReference type="Gene3D" id="3.30.300.20">
    <property type="match status" value="1"/>
</dbReference>
<dbReference type="InterPro" id="IPR000238">
    <property type="entry name" value="RbfA"/>
</dbReference>
<evidence type="ECO:0000313" key="3">
    <source>
        <dbReference type="EMBL" id="GAA4302476.1"/>
    </source>
</evidence>
<dbReference type="PANTHER" id="PTHR33515:SF1">
    <property type="entry name" value="RIBOSOME-BINDING FACTOR A, CHLOROPLASTIC-RELATED"/>
    <property type="match status" value="1"/>
</dbReference>
<evidence type="ECO:0000313" key="4">
    <source>
        <dbReference type="Proteomes" id="UP001501207"/>
    </source>
</evidence>
<dbReference type="Proteomes" id="UP001501207">
    <property type="component" value="Unassembled WGS sequence"/>
</dbReference>
<comment type="subunit">
    <text evidence="2">Monomer. Binds 30S ribosomal subunits, but not 50S ribosomal subunits or 70S ribosomes.</text>
</comment>
<proteinExistence type="inferred from homology"/>